<reference evidence="1 2" key="1">
    <citation type="submission" date="2019-05" db="EMBL/GenBank/DDBJ databases">
        <title>Another draft genome of Portunus trituberculatus and its Hox gene families provides insights of decapod evolution.</title>
        <authorList>
            <person name="Jeong J.-H."/>
            <person name="Song I."/>
            <person name="Kim S."/>
            <person name="Choi T."/>
            <person name="Kim D."/>
            <person name="Ryu S."/>
            <person name="Kim W."/>
        </authorList>
    </citation>
    <scope>NUCLEOTIDE SEQUENCE [LARGE SCALE GENOMIC DNA]</scope>
    <source>
        <tissue evidence="1">Muscle</tissue>
    </source>
</reference>
<evidence type="ECO:0000313" key="1">
    <source>
        <dbReference type="EMBL" id="MPC30922.1"/>
    </source>
</evidence>
<dbReference type="EMBL" id="VSRR010002338">
    <property type="protein sequence ID" value="MPC30922.1"/>
    <property type="molecule type" value="Genomic_DNA"/>
</dbReference>
<proteinExistence type="predicted"/>
<comment type="caution">
    <text evidence="1">The sequence shown here is derived from an EMBL/GenBank/DDBJ whole genome shotgun (WGS) entry which is preliminary data.</text>
</comment>
<accession>A0A5B7EA10</accession>
<organism evidence="1 2">
    <name type="scientific">Portunus trituberculatus</name>
    <name type="common">Swimming crab</name>
    <name type="synonym">Neptunus trituberculatus</name>
    <dbReference type="NCBI Taxonomy" id="210409"/>
    <lineage>
        <taxon>Eukaryota</taxon>
        <taxon>Metazoa</taxon>
        <taxon>Ecdysozoa</taxon>
        <taxon>Arthropoda</taxon>
        <taxon>Crustacea</taxon>
        <taxon>Multicrustacea</taxon>
        <taxon>Malacostraca</taxon>
        <taxon>Eumalacostraca</taxon>
        <taxon>Eucarida</taxon>
        <taxon>Decapoda</taxon>
        <taxon>Pleocyemata</taxon>
        <taxon>Brachyura</taxon>
        <taxon>Eubrachyura</taxon>
        <taxon>Portunoidea</taxon>
        <taxon>Portunidae</taxon>
        <taxon>Portuninae</taxon>
        <taxon>Portunus</taxon>
    </lineage>
</organism>
<dbReference type="Proteomes" id="UP000324222">
    <property type="component" value="Unassembled WGS sequence"/>
</dbReference>
<evidence type="ECO:0000313" key="2">
    <source>
        <dbReference type="Proteomes" id="UP000324222"/>
    </source>
</evidence>
<name>A0A5B7EA10_PORTR</name>
<sequence length="108" mass="12442">MDWRHFPEACLEATTKEPKVEPAGRQRSCRSPIRLRQGHLIPLSLAGWRRRWAGWAGWAGLNYSPCRARYDGQRRASRVSHNRESCTNGFGNDAARSKYCQTLKLQLE</sequence>
<keyword evidence="2" id="KW-1185">Reference proteome</keyword>
<protein>
    <submittedName>
        <fullName evidence="1">Uncharacterized protein</fullName>
    </submittedName>
</protein>
<dbReference type="AlphaFoldDB" id="A0A5B7EA10"/>
<gene>
    <name evidence="1" type="ORF">E2C01_024195</name>
</gene>